<evidence type="ECO:0000256" key="5">
    <source>
        <dbReference type="SAM" id="MobiDB-lite"/>
    </source>
</evidence>
<dbReference type="GeneID" id="107115378"/>
<evidence type="ECO:0000313" key="9">
    <source>
        <dbReference type="RefSeq" id="XP_015272555.1"/>
    </source>
</evidence>
<feature type="region of interest" description="Disordered" evidence="5">
    <location>
        <begin position="1"/>
        <end position="38"/>
    </location>
</feature>
<proteinExistence type="predicted"/>
<accession>A0ABM1KFR8</accession>
<organism evidence="8 9">
    <name type="scientific">Gekko japonicus</name>
    <name type="common">Schlegel's Japanese gecko</name>
    <dbReference type="NCBI Taxonomy" id="146911"/>
    <lineage>
        <taxon>Eukaryota</taxon>
        <taxon>Metazoa</taxon>
        <taxon>Chordata</taxon>
        <taxon>Craniata</taxon>
        <taxon>Vertebrata</taxon>
        <taxon>Euteleostomi</taxon>
        <taxon>Lepidosauria</taxon>
        <taxon>Squamata</taxon>
        <taxon>Bifurcata</taxon>
        <taxon>Gekkota</taxon>
        <taxon>Gekkonidae</taxon>
        <taxon>Gekkoninae</taxon>
        <taxon>Gekko</taxon>
    </lineage>
</organism>
<dbReference type="InterPro" id="IPR006694">
    <property type="entry name" value="Fatty_acid_hydroxylase"/>
</dbReference>
<evidence type="ECO:0000313" key="8">
    <source>
        <dbReference type="Proteomes" id="UP000694871"/>
    </source>
</evidence>
<dbReference type="RefSeq" id="XP_015272555.1">
    <property type="nucleotide sequence ID" value="XM_015417069.1"/>
</dbReference>
<dbReference type="Proteomes" id="UP000694871">
    <property type="component" value="Unplaced"/>
</dbReference>
<evidence type="ECO:0000256" key="6">
    <source>
        <dbReference type="SAM" id="Phobius"/>
    </source>
</evidence>
<keyword evidence="4 6" id="KW-0472">Membrane</keyword>
<name>A0ABM1KFR8_GEKJA</name>
<dbReference type="Pfam" id="PF04116">
    <property type="entry name" value="FA_hydroxylase"/>
    <property type="match status" value="1"/>
</dbReference>
<feature type="transmembrane region" description="Helical" evidence="6">
    <location>
        <begin position="243"/>
        <end position="265"/>
    </location>
</feature>
<feature type="transmembrane region" description="Helical" evidence="6">
    <location>
        <begin position="153"/>
        <end position="178"/>
    </location>
</feature>
<dbReference type="InterPro" id="IPR050307">
    <property type="entry name" value="Sterol_Desaturase_Related"/>
</dbReference>
<evidence type="ECO:0000256" key="1">
    <source>
        <dbReference type="ARBA" id="ARBA00004370"/>
    </source>
</evidence>
<reference evidence="9" key="1">
    <citation type="submission" date="2025-08" db="UniProtKB">
        <authorList>
            <consortium name="RefSeq"/>
        </authorList>
    </citation>
    <scope>IDENTIFICATION</scope>
</reference>
<feature type="domain" description="Fatty acid hydroxylase" evidence="7">
    <location>
        <begin position="253"/>
        <end position="376"/>
    </location>
</feature>
<dbReference type="PANTHER" id="PTHR11863">
    <property type="entry name" value="STEROL DESATURASE"/>
    <property type="match status" value="1"/>
</dbReference>
<evidence type="ECO:0000256" key="2">
    <source>
        <dbReference type="ARBA" id="ARBA00022692"/>
    </source>
</evidence>
<keyword evidence="2 6" id="KW-0812">Transmembrane</keyword>
<evidence type="ECO:0000256" key="4">
    <source>
        <dbReference type="ARBA" id="ARBA00023136"/>
    </source>
</evidence>
<keyword evidence="8" id="KW-1185">Reference proteome</keyword>
<feature type="transmembrane region" description="Helical" evidence="6">
    <location>
        <begin position="310"/>
        <end position="334"/>
    </location>
</feature>
<protein>
    <submittedName>
        <fullName evidence="9">Fatty acid hydroxylase domain-containing protein 2</fullName>
    </submittedName>
</protein>
<evidence type="ECO:0000259" key="7">
    <source>
        <dbReference type="Pfam" id="PF04116"/>
    </source>
</evidence>
<feature type="region of interest" description="Disordered" evidence="5">
    <location>
        <begin position="97"/>
        <end position="116"/>
    </location>
</feature>
<comment type="subcellular location">
    <subcellularLocation>
        <location evidence="1">Membrane</location>
    </subcellularLocation>
</comment>
<feature type="transmembrane region" description="Helical" evidence="6">
    <location>
        <begin position="209"/>
        <end position="231"/>
    </location>
</feature>
<sequence>MALQTANAFERSHRDRPPSAATHQVSPGGAPASSDEDEVFQVHRTARLTLTCHRPWHPPAHRQPAQAVEKHMNRGPAVFGMLSATPVESRATLPVPATPRGTIATPPHTKKQQNSTAPRYTAIRYLQKFLGASGLYWQTQWENLYHSLGGNEWLIFFIVTLLVPGIIFWSFNMILMVVDVTGKPTFITQYRIQLGKNDPVDRTRLHKTILMGLLNQIFISVPLVMLTLPILKQRGDPFSLSLPTFHWFLFELAVFTVLEEIAFYYTHRLLHYPFLYKHVHKQHHEWTAPVSIASMYVHPLENLFSSTGSLLIGPVLLGSHVVSVMAWLSLVLLFGSVSHCGYDLPLLPSAKFHDYHHLKFNECYGVLGLLDYLHGTDKTFRQSRAHENVSESILELPKKSE</sequence>
<gene>
    <name evidence="9" type="primary">FAXDC2</name>
</gene>
<evidence type="ECO:0000256" key="3">
    <source>
        <dbReference type="ARBA" id="ARBA00022989"/>
    </source>
</evidence>
<keyword evidence="3 6" id="KW-1133">Transmembrane helix</keyword>